<sequence>MTSCTPIAAGSSVEKRSTGIYIITTALRSGVLTANPDRSVTINPRSAGFDNTQRWIVTNNENEATYIFSNNGTGDILSAPSGLPYNPSPDTSAAAVIGPADPKSPFSQWIFGLSSNVTTS</sequence>
<dbReference type="Proteomes" id="UP000250140">
    <property type="component" value="Unassembled WGS sequence"/>
</dbReference>
<dbReference type="EMBL" id="KV749413">
    <property type="protein sequence ID" value="OCL09542.1"/>
    <property type="molecule type" value="Genomic_DNA"/>
</dbReference>
<dbReference type="AlphaFoldDB" id="A0A8E2JUC1"/>
<name>A0A8E2JUC1_9PEZI</name>
<gene>
    <name evidence="1" type="ORF">AOQ84DRAFT_375746</name>
</gene>
<proteinExistence type="predicted"/>
<reference evidence="1 2" key="1">
    <citation type="journal article" date="2016" name="Nat. Commun.">
        <title>Ectomycorrhizal ecology is imprinted in the genome of the dominant symbiotic fungus Cenococcum geophilum.</title>
        <authorList>
            <consortium name="DOE Joint Genome Institute"/>
            <person name="Peter M."/>
            <person name="Kohler A."/>
            <person name="Ohm R.A."/>
            <person name="Kuo A."/>
            <person name="Krutzmann J."/>
            <person name="Morin E."/>
            <person name="Arend M."/>
            <person name="Barry K.W."/>
            <person name="Binder M."/>
            <person name="Choi C."/>
            <person name="Clum A."/>
            <person name="Copeland A."/>
            <person name="Grisel N."/>
            <person name="Haridas S."/>
            <person name="Kipfer T."/>
            <person name="LaButti K."/>
            <person name="Lindquist E."/>
            <person name="Lipzen A."/>
            <person name="Maire R."/>
            <person name="Meier B."/>
            <person name="Mihaltcheva S."/>
            <person name="Molinier V."/>
            <person name="Murat C."/>
            <person name="Poggeler S."/>
            <person name="Quandt C.A."/>
            <person name="Sperisen C."/>
            <person name="Tritt A."/>
            <person name="Tisserant E."/>
            <person name="Crous P.W."/>
            <person name="Henrissat B."/>
            <person name="Nehls U."/>
            <person name="Egli S."/>
            <person name="Spatafora J.W."/>
            <person name="Grigoriev I.V."/>
            <person name="Martin F.M."/>
        </authorList>
    </citation>
    <scope>NUCLEOTIDE SEQUENCE [LARGE SCALE GENOMIC DNA]</scope>
    <source>
        <strain evidence="1 2">CBS 207.34</strain>
    </source>
</reference>
<organism evidence="1 2">
    <name type="scientific">Glonium stellatum</name>
    <dbReference type="NCBI Taxonomy" id="574774"/>
    <lineage>
        <taxon>Eukaryota</taxon>
        <taxon>Fungi</taxon>
        <taxon>Dikarya</taxon>
        <taxon>Ascomycota</taxon>
        <taxon>Pezizomycotina</taxon>
        <taxon>Dothideomycetes</taxon>
        <taxon>Pleosporomycetidae</taxon>
        <taxon>Gloniales</taxon>
        <taxon>Gloniaceae</taxon>
        <taxon>Glonium</taxon>
    </lineage>
</organism>
<evidence type="ECO:0000313" key="2">
    <source>
        <dbReference type="Proteomes" id="UP000250140"/>
    </source>
</evidence>
<accession>A0A8E2JUC1</accession>
<keyword evidence="2" id="KW-1185">Reference proteome</keyword>
<protein>
    <submittedName>
        <fullName evidence="1">Uncharacterized protein</fullName>
    </submittedName>
</protein>
<evidence type="ECO:0000313" key="1">
    <source>
        <dbReference type="EMBL" id="OCL09542.1"/>
    </source>
</evidence>